<evidence type="ECO:0000259" key="15">
    <source>
        <dbReference type="PROSITE" id="PS50106"/>
    </source>
</evidence>
<dbReference type="InterPro" id="IPR001452">
    <property type="entry name" value="SH3_domain"/>
</dbReference>
<dbReference type="InterPro" id="IPR036034">
    <property type="entry name" value="PDZ_sf"/>
</dbReference>
<evidence type="ECO:0000256" key="6">
    <source>
        <dbReference type="ARBA" id="ARBA00022475"/>
    </source>
</evidence>
<comment type="similarity">
    <text evidence="3">Belongs to the MAGUK family.</text>
</comment>
<keyword evidence="6" id="KW-1003">Cell membrane</keyword>
<feature type="region of interest" description="Disordered" evidence="12">
    <location>
        <begin position="956"/>
        <end position="1089"/>
    </location>
</feature>
<dbReference type="GO" id="GO:0005923">
    <property type="term" value="C:bicellular tight junction"/>
    <property type="evidence" value="ECO:0007669"/>
    <property type="project" value="UniProtKB-SubCell"/>
</dbReference>
<keyword evidence="5 11" id="KW-0728">SH3 domain</keyword>
<dbReference type="Gene3D" id="2.30.42.10">
    <property type="match status" value="3"/>
</dbReference>
<keyword evidence="8" id="KW-0677">Repeat</keyword>
<evidence type="ECO:0000256" key="11">
    <source>
        <dbReference type="PROSITE-ProRule" id="PRU00192"/>
    </source>
</evidence>
<evidence type="ECO:0000256" key="2">
    <source>
        <dbReference type="ARBA" id="ARBA00004435"/>
    </source>
</evidence>
<evidence type="ECO:0000313" key="17">
    <source>
        <dbReference type="Proteomes" id="UP000005226"/>
    </source>
</evidence>
<dbReference type="CDD" id="cd06729">
    <property type="entry name" value="PDZ3_ZO1-like_domain"/>
    <property type="match status" value="1"/>
</dbReference>
<dbReference type="InterPro" id="IPR036028">
    <property type="entry name" value="SH3-like_dom_sf"/>
</dbReference>
<dbReference type="GO" id="GO:1905605">
    <property type="term" value="P:positive regulation of blood-brain barrier permeability"/>
    <property type="evidence" value="ECO:0007669"/>
    <property type="project" value="TreeGrafter"/>
</dbReference>
<keyword evidence="9" id="KW-0965">Cell junction</keyword>
<evidence type="ECO:0000313" key="16">
    <source>
        <dbReference type="Ensembl" id="ENSTRUP00000060730.1"/>
    </source>
</evidence>
<keyword evidence="4" id="KW-0796">Tight junction</keyword>
<feature type="region of interest" description="Disordered" evidence="12">
    <location>
        <begin position="1136"/>
        <end position="1200"/>
    </location>
</feature>
<protein>
    <submittedName>
        <fullName evidence="16">Tight junction protein 2a (zona occludens 2)</fullName>
    </submittedName>
</protein>
<accession>A0A674MI88</accession>
<evidence type="ECO:0000256" key="1">
    <source>
        <dbReference type="ARBA" id="ARBA00004413"/>
    </source>
</evidence>
<dbReference type="InterPro" id="IPR001478">
    <property type="entry name" value="PDZ"/>
</dbReference>
<feature type="domain" description="SH3" evidence="13">
    <location>
        <begin position="634"/>
        <end position="702"/>
    </location>
</feature>
<feature type="compositionally biased region" description="Pro residues" evidence="12">
    <location>
        <begin position="1020"/>
        <end position="1030"/>
    </location>
</feature>
<dbReference type="FunFam" id="3.40.50.300:FF:000110">
    <property type="entry name" value="tight junction protein ZO-1 isoform X1"/>
    <property type="match status" value="1"/>
</dbReference>
<keyword evidence="7" id="KW-0597">Phosphoprotein</keyword>
<feature type="region of interest" description="Disordered" evidence="12">
    <location>
        <begin position="152"/>
        <end position="348"/>
    </location>
</feature>
<evidence type="ECO:0000256" key="8">
    <source>
        <dbReference type="ARBA" id="ARBA00022737"/>
    </source>
</evidence>
<name>A0A674MI88_TAKRU</name>
<dbReference type="GO" id="GO:0098609">
    <property type="term" value="P:cell-cell adhesion"/>
    <property type="evidence" value="ECO:0007669"/>
    <property type="project" value="TreeGrafter"/>
</dbReference>
<dbReference type="CDD" id="cd06727">
    <property type="entry name" value="PDZ1_ZO1-like"/>
    <property type="match status" value="1"/>
</dbReference>
<dbReference type="Pfam" id="PF07653">
    <property type="entry name" value="SH3_2"/>
    <property type="match status" value="1"/>
</dbReference>
<feature type="domain" description="PDZ" evidence="15">
    <location>
        <begin position="62"/>
        <end position="148"/>
    </location>
</feature>
<dbReference type="GO" id="GO:0050839">
    <property type="term" value="F:cell adhesion molecule binding"/>
    <property type="evidence" value="ECO:0007669"/>
    <property type="project" value="TreeGrafter"/>
</dbReference>
<evidence type="ECO:0000256" key="10">
    <source>
        <dbReference type="ARBA" id="ARBA00023136"/>
    </source>
</evidence>
<dbReference type="SMART" id="SM00228">
    <property type="entry name" value="PDZ"/>
    <property type="match status" value="3"/>
</dbReference>
<feature type="domain" description="Guanylate kinase-like" evidence="14">
    <location>
        <begin position="742"/>
        <end position="909"/>
    </location>
</feature>
<dbReference type="Gene3D" id="3.40.50.300">
    <property type="entry name" value="P-loop containing nucleotide triphosphate hydrolases"/>
    <property type="match status" value="1"/>
</dbReference>
<dbReference type="PANTHER" id="PTHR13865:SF26">
    <property type="entry name" value="TIGHT JUNCTION PROTEIN ZO-2"/>
    <property type="match status" value="1"/>
</dbReference>
<dbReference type="PRINTS" id="PR01597">
    <property type="entry name" value="ZONOCCLUDNS"/>
</dbReference>
<dbReference type="SUPFAM" id="SSF50156">
    <property type="entry name" value="PDZ domain-like"/>
    <property type="match status" value="3"/>
</dbReference>
<evidence type="ECO:0000256" key="4">
    <source>
        <dbReference type="ARBA" id="ARBA00022427"/>
    </source>
</evidence>
<dbReference type="CDD" id="cd06728">
    <property type="entry name" value="PDZ2_ZO1-like_ds"/>
    <property type="match status" value="1"/>
</dbReference>
<dbReference type="GO" id="GO:0150105">
    <property type="term" value="P:protein localization to cell-cell junction"/>
    <property type="evidence" value="ECO:0007669"/>
    <property type="project" value="TreeGrafter"/>
</dbReference>
<evidence type="ECO:0000259" key="13">
    <source>
        <dbReference type="PROSITE" id="PS50002"/>
    </source>
</evidence>
<organism evidence="16 17">
    <name type="scientific">Takifugu rubripes</name>
    <name type="common">Japanese pufferfish</name>
    <name type="synonym">Fugu rubripes</name>
    <dbReference type="NCBI Taxonomy" id="31033"/>
    <lineage>
        <taxon>Eukaryota</taxon>
        <taxon>Metazoa</taxon>
        <taxon>Chordata</taxon>
        <taxon>Craniata</taxon>
        <taxon>Vertebrata</taxon>
        <taxon>Euteleostomi</taxon>
        <taxon>Actinopterygii</taxon>
        <taxon>Neopterygii</taxon>
        <taxon>Teleostei</taxon>
        <taxon>Neoteleostei</taxon>
        <taxon>Acanthomorphata</taxon>
        <taxon>Eupercaria</taxon>
        <taxon>Tetraodontiformes</taxon>
        <taxon>Tetradontoidea</taxon>
        <taxon>Tetraodontidae</taxon>
        <taxon>Takifugu</taxon>
    </lineage>
</organism>
<comment type="subcellular location">
    <subcellularLocation>
        <location evidence="2">Cell junction</location>
        <location evidence="2">Tight junction</location>
    </subcellularLocation>
    <subcellularLocation>
        <location evidence="1">Cell membrane</location>
        <topology evidence="1">Peripheral membrane protein</topology>
        <orientation evidence="1">Cytoplasmic side</orientation>
    </subcellularLocation>
</comment>
<keyword evidence="17" id="KW-1185">Reference proteome</keyword>
<dbReference type="InterPro" id="IPR005417">
    <property type="entry name" value="ZO"/>
</dbReference>
<evidence type="ECO:0000259" key="14">
    <source>
        <dbReference type="PROSITE" id="PS50052"/>
    </source>
</evidence>
<dbReference type="PANTHER" id="PTHR13865">
    <property type="entry name" value="TIGHT JUNCTION PROTEIN"/>
    <property type="match status" value="1"/>
</dbReference>
<feature type="compositionally biased region" description="Basic and acidic residues" evidence="12">
    <location>
        <begin position="995"/>
        <end position="1017"/>
    </location>
</feature>
<keyword evidence="10" id="KW-0472">Membrane</keyword>
<feature type="domain" description="PDZ" evidence="15">
    <location>
        <begin position="362"/>
        <end position="440"/>
    </location>
</feature>
<dbReference type="Proteomes" id="UP000005226">
    <property type="component" value="Chromosome 6"/>
</dbReference>
<dbReference type="FunFam" id="2.30.42.10:FF:000009">
    <property type="entry name" value="Putative tight junction protein ZO-1"/>
    <property type="match status" value="1"/>
</dbReference>
<dbReference type="SUPFAM" id="SSF52540">
    <property type="entry name" value="P-loop containing nucleoside triphosphate hydrolases"/>
    <property type="match status" value="1"/>
</dbReference>
<feature type="region of interest" description="Disordered" evidence="12">
    <location>
        <begin position="487"/>
        <end position="526"/>
    </location>
</feature>
<feature type="domain" description="PDZ" evidence="15">
    <location>
        <begin position="540"/>
        <end position="605"/>
    </location>
</feature>
<gene>
    <name evidence="16" type="primary">tjp2a</name>
</gene>
<feature type="compositionally biased region" description="Basic and acidic residues" evidence="12">
    <location>
        <begin position="202"/>
        <end position="336"/>
    </location>
</feature>
<dbReference type="Pfam" id="PF00625">
    <property type="entry name" value="Guanylate_kin"/>
    <property type="match status" value="1"/>
</dbReference>
<dbReference type="GO" id="GO:0005886">
    <property type="term" value="C:plasma membrane"/>
    <property type="evidence" value="ECO:0007669"/>
    <property type="project" value="UniProtKB-SubCell"/>
</dbReference>
<dbReference type="Pfam" id="PF00595">
    <property type="entry name" value="PDZ"/>
    <property type="match status" value="3"/>
</dbReference>
<reference evidence="16" key="2">
    <citation type="submission" date="2025-08" db="UniProtKB">
        <authorList>
            <consortium name="Ensembl"/>
        </authorList>
    </citation>
    <scope>IDENTIFICATION</scope>
</reference>
<dbReference type="SUPFAM" id="SSF50044">
    <property type="entry name" value="SH3-domain"/>
    <property type="match status" value="1"/>
</dbReference>
<dbReference type="GeneTree" id="ENSGT00940000158634"/>
<feature type="compositionally biased region" description="Basic and acidic residues" evidence="12">
    <location>
        <begin position="180"/>
        <end position="195"/>
    </location>
</feature>
<dbReference type="InterPro" id="IPR027417">
    <property type="entry name" value="P-loop_NTPase"/>
</dbReference>
<dbReference type="InterPro" id="IPR008145">
    <property type="entry name" value="GK/Ca_channel_bsu"/>
</dbReference>
<proteinExistence type="inferred from homology"/>
<dbReference type="Gene3D" id="2.30.30.40">
    <property type="entry name" value="SH3 Domains"/>
    <property type="match status" value="1"/>
</dbReference>
<dbReference type="PROSITE" id="PS50052">
    <property type="entry name" value="GUANYLATE_KINASE_2"/>
    <property type="match status" value="1"/>
</dbReference>
<dbReference type="InterPro" id="IPR008144">
    <property type="entry name" value="Guanylate_kin-like_dom"/>
</dbReference>
<reference evidence="16 17" key="1">
    <citation type="journal article" date="2011" name="Genome Biol. Evol.">
        <title>Integration of the genetic map and genome assembly of fugu facilitates insights into distinct features of genome evolution in teleosts and mammals.</title>
        <authorList>
            <person name="Kai W."/>
            <person name="Kikuchi K."/>
            <person name="Tohari S."/>
            <person name="Chew A.K."/>
            <person name="Tay A."/>
            <person name="Fujiwara A."/>
            <person name="Hosoya S."/>
            <person name="Suetake H."/>
            <person name="Naruse K."/>
            <person name="Brenner S."/>
            <person name="Suzuki Y."/>
            <person name="Venkatesh B."/>
        </authorList>
    </citation>
    <scope>NUCLEOTIDE SEQUENCE [LARGE SCALE GENOMIC DNA]</scope>
</reference>
<dbReference type="PROSITE" id="PS50002">
    <property type="entry name" value="SH3"/>
    <property type="match status" value="1"/>
</dbReference>
<evidence type="ECO:0000256" key="3">
    <source>
        <dbReference type="ARBA" id="ARBA00007014"/>
    </source>
</evidence>
<dbReference type="GO" id="GO:0045216">
    <property type="term" value="P:cell-cell junction organization"/>
    <property type="evidence" value="ECO:0007669"/>
    <property type="project" value="TreeGrafter"/>
</dbReference>
<dbReference type="SMART" id="SM00072">
    <property type="entry name" value="GuKc"/>
    <property type="match status" value="1"/>
</dbReference>
<evidence type="ECO:0000256" key="9">
    <source>
        <dbReference type="ARBA" id="ARBA00022949"/>
    </source>
</evidence>
<dbReference type="GO" id="GO:0090557">
    <property type="term" value="P:establishment of endothelial intestinal barrier"/>
    <property type="evidence" value="ECO:0007669"/>
    <property type="project" value="TreeGrafter"/>
</dbReference>
<reference evidence="16" key="3">
    <citation type="submission" date="2025-09" db="UniProtKB">
        <authorList>
            <consortium name="Ensembl"/>
        </authorList>
    </citation>
    <scope>IDENTIFICATION</scope>
</reference>
<dbReference type="PROSITE" id="PS50106">
    <property type="entry name" value="PDZ"/>
    <property type="match status" value="3"/>
</dbReference>
<dbReference type="Ensembl" id="ENSTRUT00000065252.1">
    <property type="protein sequence ID" value="ENSTRUP00000060730.1"/>
    <property type="gene ID" value="ENSTRUG00000012412.3"/>
</dbReference>
<evidence type="ECO:0000256" key="7">
    <source>
        <dbReference type="ARBA" id="ARBA00022553"/>
    </source>
</evidence>
<feature type="compositionally biased region" description="Basic and acidic residues" evidence="12">
    <location>
        <begin position="1168"/>
        <end position="1187"/>
    </location>
</feature>
<feature type="region of interest" description="Disordered" evidence="12">
    <location>
        <begin position="449"/>
        <end position="475"/>
    </location>
</feature>
<dbReference type="FunFam" id="2.30.42.10:FF:000013">
    <property type="entry name" value="Putative tight junction protein ZO-1"/>
    <property type="match status" value="1"/>
</dbReference>
<evidence type="ECO:0000256" key="5">
    <source>
        <dbReference type="ARBA" id="ARBA00022443"/>
    </source>
</evidence>
<sequence>MQLSCFCLLQNMDVQNCKATTRDCSANSDYNPIIYSHTGCQHYGDQQKWCLRIIPHMITVFSFYFQDPKMGFGIAVSGGRDNPNEDTGETSIVVSDVLQGGPADGLLFENDRVVQVNAIPMEGANHSFAVGTLRKCGKVAKITVKRPRKVPVNLLNLPPSPDDRVFNNDYNDDYNYDPSGARDHSTEREHGRGEYMDSGYQTRERDYDRRERGRSTERDLSPGRHYRRDGSRGRILNRDYSPDQPREYSPDRRYRSERALDRGDYSPDRRYRSERAIDREHSPDRRYRSERALDRDHSPDRRYRSDLERGRDHIPPEPRRYDEHPKRSGSRDRLDRSPSPTAMPIPLPRPVRAIEPLEKPLNVLLVKNRPNEEYGLRLGSQLFIKEMSNTGLASRDGNLQEGDIILKINGTVTENLSLSDAGRIIEKSRGRLQLVVQRDSRQVLVHLPPVEDSDSELDGERLSKLKSSRSYPVEDPATRLAKMGAMATPFKGPDRDGNPLLPSEMEEPRSEASPAPKFHAPPKVPIKPSAEDLEVYGPGTVMVRFQKGDSVGLRLAGGNDVGIFIAGIQEDSAAEQEGLRTGDQIMKVNNTDFRGMVREDAVLYLLEIPKGDDVTILVQSKPDVYEDILESGRGDSFYIRTHFEYEKEAPQSLPFTRGEIFKVTDTLYDGKLGNWLAIRCGNDNQLLEKGIIPNKSRAEQMTNIQNAARAASGNDRGDFWRLRGQRAAKKKDLRKSREDLSAIPVSTRFPAYERVVLREAGFKRPVVIFGPISDAVNEKLASDMPEDFVIAKTEPKDAGTEKSSGVVRLNTIRQIIEEDRHALLDVTPKAVDTLNYTQWYPIVLFLNPDSKQGVKAMRSRLMPGSSRSARKLYEQSVKLRKTCSHLFTATIDLNSANDAWYGSVKDSIREQQDKAVWVCEGKMDGSDEDLDLHDDRMSYLSAMSADYLSMDSRLTSDYDDTADEGGAYTDNELDEPMDEPQPVSAISRSSEPVFPDERPHPEPRVRMKRSGSKEMLNRDPSPPPSFVPEPPKVRFPSFLPKANISSSDALGGNRLHPPPVAQKPSLARLSQTSEEQSSEKQGDVEDPANKSFLGKVIAFEKMDHLARTQRMLELQEAENARLEIAQKHPDIYAVPMKLPKPNINRPQPIGSSSNPEPQAPYRPTYSESRGHEDNEAEYRRQLAEQKKGYYSAQKYKDTEL</sequence>
<dbReference type="AlphaFoldDB" id="A0A674MI88"/>
<evidence type="ECO:0000256" key="12">
    <source>
        <dbReference type="SAM" id="MobiDB-lite"/>
    </source>
</evidence>